<evidence type="ECO:0000313" key="3">
    <source>
        <dbReference type="EMBL" id="OGZ07516.1"/>
    </source>
</evidence>
<reference evidence="3 4" key="1">
    <citation type="journal article" date="2016" name="Nat. Commun.">
        <title>Thousands of microbial genomes shed light on interconnected biogeochemical processes in an aquifer system.</title>
        <authorList>
            <person name="Anantharaman K."/>
            <person name="Brown C.T."/>
            <person name="Hug L.A."/>
            <person name="Sharon I."/>
            <person name="Castelle C.J."/>
            <person name="Probst A.J."/>
            <person name="Thomas B.C."/>
            <person name="Singh A."/>
            <person name="Wilkins M.J."/>
            <person name="Karaoz U."/>
            <person name="Brodie E.L."/>
            <person name="Williams K.H."/>
            <person name="Hubbard S.S."/>
            <person name="Banfield J.F."/>
        </authorList>
    </citation>
    <scope>NUCLEOTIDE SEQUENCE [LARGE SCALE GENOMIC DNA]</scope>
</reference>
<name>A0A1G2D1J9_9BACT</name>
<dbReference type="Gene3D" id="3.40.1440.10">
    <property type="entry name" value="GIY-YIG endonuclease"/>
    <property type="match status" value="1"/>
</dbReference>
<dbReference type="Pfam" id="PF02151">
    <property type="entry name" value="UVR"/>
    <property type="match status" value="1"/>
</dbReference>
<dbReference type="CDD" id="cd10434">
    <property type="entry name" value="GIY-YIG_UvrC_Cho"/>
    <property type="match status" value="1"/>
</dbReference>
<dbReference type="InterPro" id="IPR047296">
    <property type="entry name" value="GIY-YIG_UvrC_Cho"/>
</dbReference>
<dbReference type="GO" id="GO:0009381">
    <property type="term" value="F:excinuclease ABC activity"/>
    <property type="evidence" value="ECO:0007669"/>
    <property type="project" value="InterPro"/>
</dbReference>
<dbReference type="STRING" id="1798661.A3D65_06020"/>
<dbReference type="InterPro" id="IPR001162">
    <property type="entry name" value="UvrC_RNase_H_dom"/>
</dbReference>
<dbReference type="PROSITE" id="PS50165">
    <property type="entry name" value="UVRC"/>
    <property type="match status" value="1"/>
</dbReference>
<gene>
    <name evidence="3" type="ORF">A3D65_06020</name>
</gene>
<sequence length="438" mass="50406">MTKKELAKLRLPDAPGMYEFLGSHNEALYIGKATSLRDRVRSYFANDLLHTRGKHIVDMVTLAKTIRVRPTDSVLDAIILEASMIKKHQPLYNTKEKDDKSWNYVVITKEEYPRVLTIRERPLAVGKRERAGEYKALFGPFTQGGSLQEAMKIIRRIFPYRDEKCILGSIQRDSASGQRFSAGRRPCFNRQIGLCPGVCTGEISSLDYAERIREISMLLGGKKHALVVRLKRLMRDCAKKFEFEKAGECRNMVFALEHIRDVSLIKDEVREISRRSASARRKPFRIEAYDVAHISGKYTVGVMTVVLDGRPIPSAYRKFKIRIEAEKNNDLLHLEEVLQRRFRHVEWAMPDLVVIDGGVAQKRRAESVLRRFNKEMPVISVVKNERHKPKAILGNKELALSYERHILLANAEAHRFAVAYHRQLRGRLSQKTAQRKTT</sequence>
<comment type="caution">
    <text evidence="3">The sequence shown here is derived from an EMBL/GenBank/DDBJ whole genome shotgun (WGS) entry which is preliminary data.</text>
</comment>
<dbReference type="GO" id="GO:0009380">
    <property type="term" value="C:excinuclease repair complex"/>
    <property type="evidence" value="ECO:0007669"/>
    <property type="project" value="TreeGrafter"/>
</dbReference>
<protein>
    <recommendedName>
        <fullName evidence="5">Excinuclease ABC subunit C</fullName>
    </recommendedName>
</protein>
<dbReference type="GO" id="GO:0006289">
    <property type="term" value="P:nucleotide-excision repair"/>
    <property type="evidence" value="ECO:0007669"/>
    <property type="project" value="InterPro"/>
</dbReference>
<dbReference type="Proteomes" id="UP000177996">
    <property type="component" value="Unassembled WGS sequence"/>
</dbReference>
<proteinExistence type="predicted"/>
<dbReference type="PROSITE" id="PS50164">
    <property type="entry name" value="GIY_YIG"/>
    <property type="match status" value="1"/>
</dbReference>
<dbReference type="InterPro" id="IPR000305">
    <property type="entry name" value="GIY-YIG_endonuc"/>
</dbReference>
<dbReference type="InterPro" id="IPR038476">
    <property type="entry name" value="UvrC_RNase_H_dom_sf"/>
</dbReference>
<dbReference type="InterPro" id="IPR035901">
    <property type="entry name" value="GIY-YIG_endonuc_sf"/>
</dbReference>
<feature type="domain" description="GIY-YIG" evidence="1">
    <location>
        <begin position="13"/>
        <end position="94"/>
    </location>
</feature>
<dbReference type="SUPFAM" id="SSF46600">
    <property type="entry name" value="C-terminal UvrC-binding domain of UvrB"/>
    <property type="match status" value="1"/>
</dbReference>
<evidence type="ECO:0000259" key="2">
    <source>
        <dbReference type="PROSITE" id="PS50165"/>
    </source>
</evidence>
<dbReference type="SMART" id="SM00465">
    <property type="entry name" value="GIYc"/>
    <property type="match status" value="1"/>
</dbReference>
<dbReference type="Pfam" id="PF08459">
    <property type="entry name" value="UvrC_RNaseH_dom"/>
    <property type="match status" value="1"/>
</dbReference>
<dbReference type="AlphaFoldDB" id="A0A1G2D1J9"/>
<feature type="domain" description="UvrC family homology region profile" evidence="2">
    <location>
        <begin position="210"/>
        <end position="369"/>
    </location>
</feature>
<dbReference type="InterPro" id="IPR036876">
    <property type="entry name" value="UVR_dom_sf"/>
</dbReference>
<dbReference type="Gene3D" id="3.30.420.340">
    <property type="entry name" value="UvrC, RNAse H endonuclease domain"/>
    <property type="match status" value="1"/>
</dbReference>
<dbReference type="EMBL" id="MHLL01000058">
    <property type="protein sequence ID" value="OGZ07516.1"/>
    <property type="molecule type" value="Genomic_DNA"/>
</dbReference>
<dbReference type="SUPFAM" id="SSF82771">
    <property type="entry name" value="GIY-YIG endonuclease"/>
    <property type="match status" value="1"/>
</dbReference>
<dbReference type="InterPro" id="IPR050066">
    <property type="entry name" value="UvrABC_protein_C"/>
</dbReference>
<dbReference type="Pfam" id="PF01541">
    <property type="entry name" value="GIY-YIG"/>
    <property type="match status" value="1"/>
</dbReference>
<accession>A0A1G2D1J9</accession>
<organism evidence="3 4">
    <name type="scientific">Candidatus Lloydbacteria bacterium RIFCSPHIGHO2_02_FULL_50_13</name>
    <dbReference type="NCBI Taxonomy" id="1798661"/>
    <lineage>
        <taxon>Bacteria</taxon>
        <taxon>Candidatus Lloydiibacteriota</taxon>
    </lineage>
</organism>
<dbReference type="PANTHER" id="PTHR30562:SF1">
    <property type="entry name" value="UVRABC SYSTEM PROTEIN C"/>
    <property type="match status" value="1"/>
</dbReference>
<dbReference type="PANTHER" id="PTHR30562">
    <property type="entry name" value="UVRC/OXIDOREDUCTASE"/>
    <property type="match status" value="1"/>
</dbReference>
<evidence type="ECO:0008006" key="5">
    <source>
        <dbReference type="Google" id="ProtNLM"/>
    </source>
</evidence>
<evidence type="ECO:0000313" key="4">
    <source>
        <dbReference type="Proteomes" id="UP000177996"/>
    </source>
</evidence>
<evidence type="ECO:0000259" key="1">
    <source>
        <dbReference type="PROSITE" id="PS50164"/>
    </source>
</evidence>
<dbReference type="InterPro" id="IPR001943">
    <property type="entry name" value="UVR_dom"/>
</dbReference>